<dbReference type="GO" id="GO:0003677">
    <property type="term" value="F:DNA binding"/>
    <property type="evidence" value="ECO:0007669"/>
    <property type="project" value="UniProtKB-KW"/>
</dbReference>
<dbReference type="PANTHER" id="PTHR43537">
    <property type="entry name" value="TRANSCRIPTIONAL REGULATOR, GNTR FAMILY"/>
    <property type="match status" value="1"/>
</dbReference>
<proteinExistence type="predicted"/>
<organism evidence="5 6">
    <name type="scientific">Microbacterium betulae</name>
    <dbReference type="NCBI Taxonomy" id="2981139"/>
    <lineage>
        <taxon>Bacteria</taxon>
        <taxon>Bacillati</taxon>
        <taxon>Actinomycetota</taxon>
        <taxon>Actinomycetes</taxon>
        <taxon>Micrococcales</taxon>
        <taxon>Microbacteriaceae</taxon>
        <taxon>Microbacterium</taxon>
    </lineage>
</organism>
<evidence type="ECO:0000313" key="5">
    <source>
        <dbReference type="EMBL" id="WOF24023.1"/>
    </source>
</evidence>
<evidence type="ECO:0000259" key="4">
    <source>
        <dbReference type="PROSITE" id="PS50949"/>
    </source>
</evidence>
<dbReference type="InterPro" id="IPR036388">
    <property type="entry name" value="WH-like_DNA-bd_sf"/>
</dbReference>
<dbReference type="InterPro" id="IPR011711">
    <property type="entry name" value="GntR_C"/>
</dbReference>
<dbReference type="SMART" id="SM00345">
    <property type="entry name" value="HTH_GNTR"/>
    <property type="match status" value="1"/>
</dbReference>
<keyword evidence="2" id="KW-0238">DNA-binding</keyword>
<evidence type="ECO:0000256" key="3">
    <source>
        <dbReference type="ARBA" id="ARBA00023163"/>
    </source>
</evidence>
<dbReference type="PROSITE" id="PS50949">
    <property type="entry name" value="HTH_GNTR"/>
    <property type="match status" value="1"/>
</dbReference>
<dbReference type="SUPFAM" id="SSF46785">
    <property type="entry name" value="Winged helix' DNA-binding domain"/>
    <property type="match status" value="1"/>
</dbReference>
<dbReference type="PANTHER" id="PTHR43537:SF24">
    <property type="entry name" value="GLUCONATE OPERON TRANSCRIPTIONAL REPRESSOR"/>
    <property type="match status" value="1"/>
</dbReference>
<dbReference type="InterPro" id="IPR008920">
    <property type="entry name" value="TF_FadR/GntR_C"/>
</dbReference>
<keyword evidence="1" id="KW-0805">Transcription regulation</keyword>
<dbReference type="Gene3D" id="1.10.10.10">
    <property type="entry name" value="Winged helix-like DNA-binding domain superfamily/Winged helix DNA-binding domain"/>
    <property type="match status" value="1"/>
</dbReference>
<dbReference type="Pfam" id="PF00392">
    <property type="entry name" value="GntR"/>
    <property type="match status" value="1"/>
</dbReference>
<dbReference type="EMBL" id="CP118157">
    <property type="protein sequence ID" value="WOF24023.1"/>
    <property type="molecule type" value="Genomic_DNA"/>
</dbReference>
<dbReference type="InterPro" id="IPR036390">
    <property type="entry name" value="WH_DNA-bd_sf"/>
</dbReference>
<protein>
    <submittedName>
        <fullName evidence="5">GntR family transcriptional regulator</fullName>
    </submittedName>
</protein>
<evidence type="ECO:0000256" key="2">
    <source>
        <dbReference type="ARBA" id="ARBA00023125"/>
    </source>
</evidence>
<dbReference type="GO" id="GO:0003700">
    <property type="term" value="F:DNA-binding transcription factor activity"/>
    <property type="evidence" value="ECO:0007669"/>
    <property type="project" value="InterPro"/>
</dbReference>
<gene>
    <name evidence="5" type="ORF">N8K70_04920</name>
</gene>
<dbReference type="SUPFAM" id="SSF48008">
    <property type="entry name" value="GntR ligand-binding domain-like"/>
    <property type="match status" value="1"/>
</dbReference>
<dbReference type="RefSeq" id="WP_317140497.1">
    <property type="nucleotide sequence ID" value="NZ_CP118157.1"/>
</dbReference>
<dbReference type="Proteomes" id="UP001305498">
    <property type="component" value="Chromosome"/>
</dbReference>
<accession>A0AA97FIS8</accession>
<dbReference type="InterPro" id="IPR000524">
    <property type="entry name" value="Tscrpt_reg_HTH_GntR"/>
</dbReference>
<keyword evidence="3" id="KW-0804">Transcription</keyword>
<evidence type="ECO:0000313" key="6">
    <source>
        <dbReference type="Proteomes" id="UP001305498"/>
    </source>
</evidence>
<dbReference type="SMART" id="SM00895">
    <property type="entry name" value="FCD"/>
    <property type="match status" value="1"/>
</dbReference>
<feature type="domain" description="HTH gntR-type" evidence="4">
    <location>
        <begin position="11"/>
        <end position="78"/>
    </location>
</feature>
<sequence>MPRPARVDPSDSKTERVYEHIVARHARGDYPAGRRLVISRIAEEVGVSPVPVREALRRLEADRIVEYTHQNGFRIRRLDADDLIHALEAHGVVEAAAVALAAPRLRPADIARLRRLNARVAAAESHDAFAAESIAFHRALVAACPNAHLLDMMEQDGTALRAAVVVTTPARAERVVAEHDALLDLIEAGASAAEVEALARAHRLRTVDAYRESATSRRGSVIP</sequence>
<evidence type="ECO:0000256" key="1">
    <source>
        <dbReference type="ARBA" id="ARBA00023015"/>
    </source>
</evidence>
<reference evidence="5 6" key="1">
    <citation type="submission" date="2023-02" db="EMBL/GenBank/DDBJ databases">
        <title>Microbacterium betulae sp. nov., isolated from birch wood.</title>
        <authorList>
            <person name="Pasciak M."/>
            <person name="Pawlik K.J."/>
            <person name="Martynowski D."/>
            <person name="Laczmanski L."/>
            <person name="Ciekot J."/>
            <person name="Szponar B."/>
            <person name="Wojcik-Fatla A."/>
            <person name="Mackiewicz B."/>
            <person name="Farian E."/>
            <person name="Cholewa G."/>
            <person name="Cholewa A."/>
            <person name="Dutkiewicz J."/>
        </authorList>
    </citation>
    <scope>NUCLEOTIDE SEQUENCE [LARGE SCALE GENOMIC DNA]</scope>
    <source>
        <strain evidence="5 6">AB</strain>
    </source>
</reference>
<dbReference type="Gene3D" id="1.20.120.530">
    <property type="entry name" value="GntR ligand-binding domain-like"/>
    <property type="match status" value="1"/>
</dbReference>
<keyword evidence="6" id="KW-1185">Reference proteome</keyword>
<dbReference type="AlphaFoldDB" id="A0AA97FIS8"/>
<dbReference type="Pfam" id="PF07729">
    <property type="entry name" value="FCD"/>
    <property type="match status" value="1"/>
</dbReference>
<dbReference type="KEGG" id="mbet:N8K70_04920"/>
<name>A0AA97FIS8_9MICO</name>